<gene>
    <name evidence="2" type="ORF">Daus18300_011430</name>
</gene>
<evidence type="ECO:0008006" key="4">
    <source>
        <dbReference type="Google" id="ProtNLM"/>
    </source>
</evidence>
<dbReference type="EMBL" id="JAWRVE010000139">
    <property type="protein sequence ID" value="KAL1854411.1"/>
    <property type="molecule type" value="Genomic_DNA"/>
</dbReference>
<dbReference type="Gene3D" id="3.40.50.720">
    <property type="entry name" value="NAD(P)-binding Rossmann-like Domain"/>
    <property type="match status" value="1"/>
</dbReference>
<proteinExistence type="predicted"/>
<accession>A0ABR3W6G0</accession>
<evidence type="ECO:0000313" key="3">
    <source>
        <dbReference type="Proteomes" id="UP001583177"/>
    </source>
</evidence>
<dbReference type="PANTHER" id="PTHR47534">
    <property type="entry name" value="YALI0E05731P"/>
    <property type="match status" value="1"/>
</dbReference>
<dbReference type="Proteomes" id="UP001583177">
    <property type="component" value="Unassembled WGS sequence"/>
</dbReference>
<dbReference type="SUPFAM" id="SSF51735">
    <property type="entry name" value="NAD(P)-binding Rossmann-fold domains"/>
    <property type="match status" value="1"/>
</dbReference>
<name>A0ABR3W6G0_9PEZI</name>
<protein>
    <recommendedName>
        <fullName evidence="4">NAD(P)-binding protein</fullName>
    </recommendedName>
</protein>
<comment type="caution">
    <text evidence="2">The sequence shown here is derived from an EMBL/GenBank/DDBJ whole genome shotgun (WGS) entry which is preliminary data.</text>
</comment>
<keyword evidence="3" id="KW-1185">Reference proteome</keyword>
<keyword evidence="1" id="KW-0560">Oxidoreductase</keyword>
<dbReference type="InterPro" id="IPR052228">
    <property type="entry name" value="Sec_Metab_Biosynth_Oxidored"/>
</dbReference>
<reference evidence="2 3" key="1">
    <citation type="journal article" date="2024" name="IMA Fungus">
        <title>IMA Genome - F19 : A genome assembly and annotation guide to empower mycologists, including annotated draft genome sequences of Ceratocystis pirilliformis, Diaporthe australafricana, Fusarium ophioides, Paecilomyces lecythidis, and Sporothrix stenoceras.</title>
        <authorList>
            <person name="Aylward J."/>
            <person name="Wilson A.M."/>
            <person name="Visagie C.M."/>
            <person name="Spraker J."/>
            <person name="Barnes I."/>
            <person name="Buitendag C."/>
            <person name="Ceriani C."/>
            <person name="Del Mar Angel L."/>
            <person name="du Plessis D."/>
            <person name="Fuchs T."/>
            <person name="Gasser K."/>
            <person name="Kramer D."/>
            <person name="Li W."/>
            <person name="Munsamy K."/>
            <person name="Piso A."/>
            <person name="Price J.L."/>
            <person name="Sonnekus B."/>
            <person name="Thomas C."/>
            <person name="van der Nest A."/>
            <person name="van Dijk A."/>
            <person name="van Heerden A."/>
            <person name="van Vuuren N."/>
            <person name="Yilmaz N."/>
            <person name="Duong T.A."/>
            <person name="van der Merwe N.A."/>
            <person name="Wingfield M.J."/>
            <person name="Wingfield B.D."/>
        </authorList>
    </citation>
    <scope>NUCLEOTIDE SEQUENCE [LARGE SCALE GENOMIC DNA]</scope>
    <source>
        <strain evidence="2 3">CMW 18300</strain>
    </source>
</reference>
<evidence type="ECO:0000256" key="1">
    <source>
        <dbReference type="ARBA" id="ARBA00023002"/>
    </source>
</evidence>
<dbReference type="PANTHER" id="PTHR47534:SF3">
    <property type="entry name" value="ALCOHOL DEHYDROGENASE-LIKE C-TERMINAL DOMAIN-CONTAINING PROTEIN"/>
    <property type="match status" value="1"/>
</dbReference>
<organism evidence="2 3">
    <name type="scientific">Diaporthe australafricana</name>
    <dbReference type="NCBI Taxonomy" id="127596"/>
    <lineage>
        <taxon>Eukaryota</taxon>
        <taxon>Fungi</taxon>
        <taxon>Dikarya</taxon>
        <taxon>Ascomycota</taxon>
        <taxon>Pezizomycotina</taxon>
        <taxon>Sordariomycetes</taxon>
        <taxon>Sordariomycetidae</taxon>
        <taxon>Diaporthales</taxon>
        <taxon>Diaporthaceae</taxon>
        <taxon>Diaporthe</taxon>
    </lineage>
</organism>
<evidence type="ECO:0000313" key="2">
    <source>
        <dbReference type="EMBL" id="KAL1854411.1"/>
    </source>
</evidence>
<sequence>MSSSKLTLEAVRSANAALLAKRCLVAVFPGGTSGIGEFTVRALARHAAKGQGARIYIVGRNQKAADTIAADYASQRNVEFRFVKADDLSLLKDVDRCCEEISKLEHQESEDGPPHIDLLVMSHADLYFGGKRRDTSEGLDKSFSLLYYSRIRFITQLLPLLRESPLPSSRVISVYAAGLETATKYRYLDDLSLRQAEHYSFGAVRNHTTHMKTMAFETMAEQHPKIGFVHVYPSLVITPGFDNNPLPPLIKLGWKIAAPAAKLFAVKSDEIGERVLGFTSAQFGGQQETGTLKVDVAVSTNGKVGGGAYSLKHTGQVNEVGPTYEKLRASGFKENTWEHTMSALKAIEEGKVFKE</sequence>
<dbReference type="InterPro" id="IPR036291">
    <property type="entry name" value="NAD(P)-bd_dom_sf"/>
</dbReference>